<dbReference type="PANTHER" id="PTHR46679:SF1">
    <property type="entry name" value="GLUTAREDOXIN-2, MITOCHONDRIAL"/>
    <property type="match status" value="1"/>
</dbReference>
<dbReference type="GO" id="GO:0051537">
    <property type="term" value="F:2 iron, 2 sulfur cluster binding"/>
    <property type="evidence" value="ECO:0007669"/>
    <property type="project" value="UniProtKB-KW"/>
</dbReference>
<evidence type="ECO:0000256" key="8">
    <source>
        <dbReference type="ARBA" id="ARBA00023004"/>
    </source>
</evidence>
<keyword evidence="9" id="KW-0411">Iron-sulfur</keyword>
<evidence type="ECO:0000259" key="17">
    <source>
        <dbReference type="Pfam" id="PF00462"/>
    </source>
</evidence>
<dbReference type="SUPFAM" id="SSF52833">
    <property type="entry name" value="Thioredoxin-like"/>
    <property type="match status" value="1"/>
</dbReference>
<dbReference type="EMBL" id="WBNO01028749">
    <property type="protein sequence ID" value="NXQ21000.1"/>
    <property type="molecule type" value="Genomic_DNA"/>
</dbReference>
<comment type="caution">
    <text evidence="18">The sequence shown here is derived from an EMBL/GenBank/DDBJ whole genome shotgun (WGS) entry which is preliminary data.</text>
</comment>
<evidence type="ECO:0000256" key="2">
    <source>
        <dbReference type="ARBA" id="ARBA00007787"/>
    </source>
</evidence>
<name>A0A852G076_PEUTA</name>
<dbReference type="GO" id="GO:0046872">
    <property type="term" value="F:metal ion binding"/>
    <property type="evidence" value="ECO:0007669"/>
    <property type="project" value="UniProtKB-KW"/>
</dbReference>
<dbReference type="GO" id="GO:0005739">
    <property type="term" value="C:mitochondrion"/>
    <property type="evidence" value="ECO:0007669"/>
    <property type="project" value="UniProtKB-SubCell"/>
</dbReference>
<evidence type="ECO:0000256" key="12">
    <source>
        <dbReference type="ARBA" id="ARBA00023206"/>
    </source>
</evidence>
<evidence type="ECO:0000256" key="9">
    <source>
        <dbReference type="ARBA" id="ARBA00023014"/>
    </source>
</evidence>
<comment type="function">
    <text evidence="14">Glutathione-dependent oxidoreductase that facilitates the maintenance of mitochondrial redox homeostasis upon induction of apoptosis by oxidative stress. Involved in response to hydrogen peroxide and regulation of apoptosis caused by oxidative stress. Acts as a very efficient catalyst of monothiol reactions because of its high affinity for protein glutathione-mixed disulfides. Can receive electrons not only from glutathione (GSH), but also from thioredoxin reductase supporting both monothiol and dithiol reactions. Efficiently catalyzes both glutathionylation and deglutathionylation of mitochondrial complex I, which in turn regulates the superoxide production by the complex. Overexpression decreases the susceptibility to apoptosis and prevents loss of cardiolipin and cytochrome c release.</text>
</comment>
<dbReference type="CDD" id="cd03419">
    <property type="entry name" value="GRX_GRXh_1_2_like"/>
    <property type="match status" value="1"/>
</dbReference>
<comment type="subcellular location">
    <subcellularLocation>
        <location evidence="1">Mitochondrion</location>
    </subcellularLocation>
</comment>
<keyword evidence="5" id="KW-0479">Metal-binding</keyword>
<dbReference type="InterPro" id="IPR002109">
    <property type="entry name" value="Glutaredoxin"/>
</dbReference>
<keyword evidence="10" id="KW-0496">Mitochondrion</keyword>
<keyword evidence="3" id="KW-0813">Transport</keyword>
<keyword evidence="8" id="KW-0408">Iron</keyword>
<dbReference type="Pfam" id="PF00462">
    <property type="entry name" value="Glutaredoxin"/>
    <property type="match status" value="1"/>
</dbReference>
<evidence type="ECO:0000256" key="7">
    <source>
        <dbReference type="ARBA" id="ARBA00022982"/>
    </source>
</evidence>
<dbReference type="Proteomes" id="UP000629713">
    <property type="component" value="Unassembled WGS sequence"/>
</dbReference>
<keyword evidence="12" id="KW-0318">Glutathionylation</keyword>
<evidence type="ECO:0000313" key="18">
    <source>
        <dbReference type="EMBL" id="NXQ21000.1"/>
    </source>
</evidence>
<comment type="subunit">
    <text evidence="15">Monomer; active form. Homodimer; inactive form. The homodimer is probably linked by 1 2Fe-2S cluster.</text>
</comment>
<accession>A0A852G076</accession>
<sequence>SSRMGNSQTASEGLSNAAVVNQIQDIISHNCVVIFSKTTCSYCKMAKHLFEGLNVNYTAVELDISTNGRLFQDALEQMTGGRTVPRVFINGTCVGGATDTQKLHEEGKLLPLIHQCQ</sequence>
<evidence type="ECO:0000256" key="6">
    <source>
        <dbReference type="ARBA" id="ARBA00022946"/>
    </source>
</evidence>
<keyword evidence="7" id="KW-0249">Electron transport</keyword>
<protein>
    <recommendedName>
        <fullName evidence="16">Glutaredoxin-2, mitochondrial</fullName>
    </recommendedName>
</protein>
<dbReference type="PRINTS" id="PR00160">
    <property type="entry name" value="GLUTAREDOXIN"/>
</dbReference>
<keyword evidence="11" id="KW-1015">Disulfide bond</keyword>
<dbReference type="NCBIfam" id="TIGR02180">
    <property type="entry name" value="GRX_euk"/>
    <property type="match status" value="1"/>
</dbReference>
<dbReference type="FunFam" id="3.40.30.10:FF:000026">
    <property type="entry name" value="Glutaredoxin 2"/>
    <property type="match status" value="1"/>
</dbReference>
<dbReference type="PANTHER" id="PTHR46679">
    <property type="match status" value="1"/>
</dbReference>
<keyword evidence="13" id="KW-0676">Redox-active center</keyword>
<evidence type="ECO:0000256" key="3">
    <source>
        <dbReference type="ARBA" id="ARBA00022448"/>
    </source>
</evidence>
<feature type="non-terminal residue" evidence="18">
    <location>
        <position position="117"/>
    </location>
</feature>
<evidence type="ECO:0000256" key="15">
    <source>
        <dbReference type="ARBA" id="ARBA00038558"/>
    </source>
</evidence>
<reference evidence="18" key="1">
    <citation type="submission" date="2019-09" db="EMBL/GenBank/DDBJ databases">
        <title>Bird 10,000 Genomes (B10K) Project - Family phase.</title>
        <authorList>
            <person name="Zhang G."/>
        </authorList>
    </citation>
    <scope>NUCLEOTIDE SEQUENCE</scope>
    <source>
        <strain evidence="18">B10K-DU-002-52</strain>
        <tissue evidence="18">Muscle</tissue>
    </source>
</reference>
<dbReference type="PROSITE" id="PS51354">
    <property type="entry name" value="GLUTAREDOXIN_2"/>
    <property type="match status" value="1"/>
</dbReference>
<dbReference type="InterPro" id="IPR014025">
    <property type="entry name" value="Glutaredoxin_subgr"/>
</dbReference>
<dbReference type="AlphaFoldDB" id="A0A852G076"/>
<comment type="similarity">
    <text evidence="2">Belongs to the glutaredoxin family.</text>
</comment>
<gene>
    <name evidence="18" type="primary">Glrx2</name>
    <name evidence="18" type="ORF">PEUTAE_R04562</name>
</gene>
<evidence type="ECO:0000256" key="10">
    <source>
        <dbReference type="ARBA" id="ARBA00023128"/>
    </source>
</evidence>
<evidence type="ECO:0000256" key="14">
    <source>
        <dbReference type="ARBA" id="ARBA00037470"/>
    </source>
</evidence>
<evidence type="ECO:0000256" key="16">
    <source>
        <dbReference type="ARBA" id="ARBA00039819"/>
    </source>
</evidence>
<organism evidence="18 19">
    <name type="scientific">Peucedramus taeniatus</name>
    <name type="common">Olive warbler</name>
    <dbReference type="NCBI Taxonomy" id="135441"/>
    <lineage>
        <taxon>Eukaryota</taxon>
        <taxon>Metazoa</taxon>
        <taxon>Chordata</taxon>
        <taxon>Craniata</taxon>
        <taxon>Vertebrata</taxon>
        <taxon>Euteleostomi</taxon>
        <taxon>Archelosauria</taxon>
        <taxon>Archosauria</taxon>
        <taxon>Dinosauria</taxon>
        <taxon>Saurischia</taxon>
        <taxon>Theropoda</taxon>
        <taxon>Coelurosauria</taxon>
        <taxon>Aves</taxon>
        <taxon>Neognathae</taxon>
        <taxon>Neoaves</taxon>
        <taxon>Telluraves</taxon>
        <taxon>Australaves</taxon>
        <taxon>Passeriformes</taxon>
        <taxon>Passeroidea</taxon>
        <taxon>Fringillidae</taxon>
        <taxon>Peucedraminae</taxon>
        <taxon>Peucedramus</taxon>
    </lineage>
</organism>
<dbReference type="GO" id="GO:0015035">
    <property type="term" value="F:protein-disulfide reductase activity"/>
    <property type="evidence" value="ECO:0007669"/>
    <property type="project" value="TreeGrafter"/>
</dbReference>
<keyword evidence="4" id="KW-0001">2Fe-2S</keyword>
<keyword evidence="6" id="KW-0809">Transit peptide</keyword>
<evidence type="ECO:0000313" key="19">
    <source>
        <dbReference type="Proteomes" id="UP000629713"/>
    </source>
</evidence>
<evidence type="ECO:0000256" key="5">
    <source>
        <dbReference type="ARBA" id="ARBA00022723"/>
    </source>
</evidence>
<evidence type="ECO:0000256" key="11">
    <source>
        <dbReference type="ARBA" id="ARBA00023157"/>
    </source>
</evidence>
<evidence type="ECO:0000256" key="1">
    <source>
        <dbReference type="ARBA" id="ARBA00004173"/>
    </source>
</evidence>
<feature type="domain" description="Glutaredoxin" evidence="17">
    <location>
        <begin position="32"/>
        <end position="94"/>
    </location>
</feature>
<dbReference type="InterPro" id="IPR036249">
    <property type="entry name" value="Thioredoxin-like_sf"/>
</dbReference>
<evidence type="ECO:0000256" key="13">
    <source>
        <dbReference type="ARBA" id="ARBA00023284"/>
    </source>
</evidence>
<proteinExistence type="inferred from homology"/>
<dbReference type="Gene3D" id="3.40.30.10">
    <property type="entry name" value="Glutaredoxin"/>
    <property type="match status" value="1"/>
</dbReference>
<feature type="non-terminal residue" evidence="18">
    <location>
        <position position="1"/>
    </location>
</feature>
<keyword evidence="19" id="KW-1185">Reference proteome</keyword>
<evidence type="ECO:0000256" key="4">
    <source>
        <dbReference type="ARBA" id="ARBA00022714"/>
    </source>
</evidence>
<dbReference type="InterPro" id="IPR011899">
    <property type="entry name" value="Glutaredoxin_euk/vir"/>
</dbReference>